<dbReference type="EMBL" id="JAANER010000004">
    <property type="protein sequence ID" value="KAG9189995.1"/>
    <property type="molecule type" value="Genomic_DNA"/>
</dbReference>
<dbReference type="Proteomes" id="UP001199106">
    <property type="component" value="Unassembled WGS sequence"/>
</dbReference>
<feature type="region of interest" description="Disordered" evidence="1">
    <location>
        <begin position="1"/>
        <end position="96"/>
    </location>
</feature>
<keyword evidence="3" id="KW-1185">Reference proteome</keyword>
<dbReference type="AlphaFoldDB" id="A0AAD4FII2"/>
<organism evidence="2 3">
    <name type="scientific">Alternaria panax</name>
    <dbReference type="NCBI Taxonomy" id="48097"/>
    <lineage>
        <taxon>Eukaryota</taxon>
        <taxon>Fungi</taxon>
        <taxon>Dikarya</taxon>
        <taxon>Ascomycota</taxon>
        <taxon>Pezizomycotina</taxon>
        <taxon>Dothideomycetes</taxon>
        <taxon>Pleosporomycetidae</taxon>
        <taxon>Pleosporales</taxon>
        <taxon>Pleosporineae</taxon>
        <taxon>Pleosporaceae</taxon>
        <taxon>Alternaria</taxon>
        <taxon>Alternaria sect. Panax</taxon>
    </lineage>
</organism>
<proteinExistence type="predicted"/>
<evidence type="ECO:0000256" key="1">
    <source>
        <dbReference type="SAM" id="MobiDB-lite"/>
    </source>
</evidence>
<evidence type="ECO:0000313" key="2">
    <source>
        <dbReference type="EMBL" id="KAG9189995.1"/>
    </source>
</evidence>
<feature type="compositionally biased region" description="Acidic residues" evidence="1">
    <location>
        <begin position="51"/>
        <end position="62"/>
    </location>
</feature>
<accession>A0AAD4FII2</accession>
<sequence length="140" mass="14899">MLGLALVARPLTAANVNRTQEPQHKPVLPKKMGKKTNKVAGKGTRKKHDGDEEMPDAADDASNDGSLRSLPIWSRTPTRDEDGQEKGVVTAEASGTKKADKIEKVNRAQNADKAVATGKVISTDKTRKAGDTIAADIATK</sequence>
<feature type="compositionally biased region" description="Basic residues" evidence="1">
    <location>
        <begin position="27"/>
        <end position="47"/>
    </location>
</feature>
<comment type="caution">
    <text evidence="2">The sequence shown here is derived from an EMBL/GenBank/DDBJ whole genome shotgun (WGS) entry which is preliminary data.</text>
</comment>
<evidence type="ECO:0000313" key="3">
    <source>
        <dbReference type="Proteomes" id="UP001199106"/>
    </source>
</evidence>
<protein>
    <submittedName>
        <fullName evidence="2">Uncharacterized protein</fullName>
    </submittedName>
</protein>
<reference evidence="2" key="1">
    <citation type="submission" date="2021-07" db="EMBL/GenBank/DDBJ databases">
        <title>Genome Resource of American Ginseng Black Spot Pathogen Alternaria panax.</title>
        <authorList>
            <person name="Qiu C."/>
            <person name="Wang W."/>
            <person name="Liu Z."/>
        </authorList>
    </citation>
    <scope>NUCLEOTIDE SEQUENCE</scope>
    <source>
        <strain evidence="2">BNCC115425</strain>
    </source>
</reference>
<gene>
    <name evidence="2" type="ORF">G6011_08083</name>
</gene>
<name>A0AAD4FII2_9PLEO</name>